<evidence type="ECO:0000256" key="2">
    <source>
        <dbReference type="SAM" id="MobiDB-lite"/>
    </source>
</evidence>
<dbReference type="PROSITE" id="PS00674">
    <property type="entry name" value="AAA"/>
    <property type="match status" value="1"/>
</dbReference>
<dbReference type="EMBL" id="NEVU01000003">
    <property type="protein sequence ID" value="OZI70867.1"/>
    <property type="molecule type" value="Genomic_DNA"/>
</dbReference>
<protein>
    <recommendedName>
        <fullName evidence="3">AAA+ ATPase domain-containing protein</fullName>
    </recommendedName>
</protein>
<dbReference type="Gene3D" id="3.40.50.300">
    <property type="entry name" value="P-loop containing nucleotide triphosphate hydrolases"/>
    <property type="match status" value="1"/>
</dbReference>
<reference evidence="5" key="1">
    <citation type="submission" date="2017-05" db="EMBL/GenBank/DDBJ databases">
        <title>Complete and WGS of Bordetella genogroups.</title>
        <authorList>
            <person name="Spilker T."/>
            <person name="Lipuma J."/>
        </authorList>
    </citation>
    <scope>NUCLEOTIDE SEQUENCE [LARGE SCALE GENOMIC DNA]</scope>
    <source>
        <strain evidence="5">AU6712</strain>
    </source>
</reference>
<dbReference type="GO" id="GO:0005524">
    <property type="term" value="F:ATP binding"/>
    <property type="evidence" value="ECO:0007669"/>
    <property type="project" value="UniProtKB-KW"/>
</dbReference>
<dbReference type="InterPro" id="IPR037219">
    <property type="entry name" value="Peptidase_M41-like"/>
</dbReference>
<comment type="similarity">
    <text evidence="1">Belongs to the AAA ATPase family.</text>
</comment>
<dbReference type="Proteomes" id="UP000216429">
    <property type="component" value="Unassembled WGS sequence"/>
</dbReference>
<evidence type="ECO:0000259" key="3">
    <source>
        <dbReference type="SMART" id="SM00382"/>
    </source>
</evidence>
<dbReference type="InterPro" id="IPR027417">
    <property type="entry name" value="P-loop_NTPase"/>
</dbReference>
<feature type="compositionally biased region" description="Low complexity" evidence="2">
    <location>
        <begin position="64"/>
        <end position="81"/>
    </location>
</feature>
<dbReference type="Pfam" id="PF01434">
    <property type="entry name" value="Peptidase_M41"/>
    <property type="match status" value="1"/>
</dbReference>
<accession>A0A261VAM0</accession>
<comment type="caution">
    <text evidence="4">The sequence shown here is derived from an EMBL/GenBank/DDBJ whole genome shotgun (WGS) entry which is preliminary data.</text>
</comment>
<dbReference type="RefSeq" id="WP_094814007.1">
    <property type="nucleotide sequence ID" value="NZ_NEVU01000003.1"/>
</dbReference>
<gene>
    <name evidence="4" type="ORF">CAL22_13270</name>
</gene>
<dbReference type="GO" id="GO:0016887">
    <property type="term" value="F:ATP hydrolysis activity"/>
    <property type="evidence" value="ECO:0007669"/>
    <property type="project" value="InterPro"/>
</dbReference>
<proteinExistence type="inferred from homology"/>
<dbReference type="InterPro" id="IPR003960">
    <property type="entry name" value="ATPase_AAA_CS"/>
</dbReference>
<dbReference type="AlphaFoldDB" id="A0A261VAM0"/>
<evidence type="ECO:0000313" key="5">
    <source>
        <dbReference type="Proteomes" id="UP000216429"/>
    </source>
</evidence>
<dbReference type="SUPFAM" id="SSF140990">
    <property type="entry name" value="FtsH protease domain-like"/>
    <property type="match status" value="1"/>
</dbReference>
<sequence>MVGEITDWIRNFGKTAVTAPSSARVQETAAAGAITEAAARPAPAGGRKVQAELMRQLAARKGKPASPASRPAPAAAAPVVADRGEQAAPAERVEPVEPAARPVRPVPAPGSARSISEHVLARLRRNALPGLSRPPEDPDSVNDADEPVDPNTQDVWEFFVMPVAQQIQLRLQANALLPVFIVENPFPRYAKHLRSALANLCPALNTYQLDTRVTADFQDLVIRMAEQRAFGMILFCTSRNQLPREFLSLVRSDGYLSIPLMNAERLADYARQRFPGADLSAITPAWASAIGPQELLCVNTLKFEHDWLAGLRQLADQRNQAQSAGSSMRLEDLHGVESAKRWAAQLFNDLRLAMRGEIQWKEVDRGALFAGPPGTGKTTLARAIARDCGIAFTAVAPVKDWMVGNGLDECVQLMSATFAAARQQAPSILFIDEIDTLGNRESFQGQNASWNTAFLNALLSELDGFDDRSQVIVIGATNHADNVDPALQRAGRLDRVITINRPDVPALVAIYQAKLKPYAYEIAPDDLRRCASLSLGLTGADVELLVRGARRRARLDGNRAITAQDIQDEIFRIPPQAARNPLHGPQLARTAYHEAGHALVGLLLPSLREHLQLASVVADDQGALGFVGIKSAEHNQTRAELLDRICMVLAGRAAEAIVYGDSAVSTGAGGYGSHNDLAVARRLAEAALGAYGFSVTSPNWHTLSPDEAETKALIAEQFLRARALLDGQRGLLDALSEKLQAEHVLDRKALLAVVGDAAA</sequence>
<keyword evidence="5" id="KW-1185">Reference proteome</keyword>
<dbReference type="GO" id="GO:0004222">
    <property type="term" value="F:metalloendopeptidase activity"/>
    <property type="evidence" value="ECO:0007669"/>
    <property type="project" value="InterPro"/>
</dbReference>
<dbReference type="Gene3D" id="1.20.58.760">
    <property type="entry name" value="Peptidase M41"/>
    <property type="match status" value="1"/>
</dbReference>
<name>A0A261VAM0_9BORD</name>
<keyword evidence="1" id="KW-0547">Nucleotide-binding</keyword>
<dbReference type="GO" id="GO:0004176">
    <property type="term" value="F:ATP-dependent peptidase activity"/>
    <property type="evidence" value="ECO:0007669"/>
    <property type="project" value="InterPro"/>
</dbReference>
<dbReference type="InterPro" id="IPR003593">
    <property type="entry name" value="AAA+_ATPase"/>
</dbReference>
<feature type="region of interest" description="Disordered" evidence="2">
    <location>
        <begin position="127"/>
        <end position="148"/>
    </location>
</feature>
<dbReference type="Gene3D" id="1.10.8.60">
    <property type="match status" value="1"/>
</dbReference>
<feature type="compositionally biased region" description="Acidic residues" evidence="2">
    <location>
        <begin position="137"/>
        <end position="148"/>
    </location>
</feature>
<dbReference type="InterPro" id="IPR000642">
    <property type="entry name" value="Peptidase_M41"/>
</dbReference>
<dbReference type="Pfam" id="PF00004">
    <property type="entry name" value="AAA"/>
    <property type="match status" value="1"/>
</dbReference>
<evidence type="ECO:0000313" key="4">
    <source>
        <dbReference type="EMBL" id="OZI70867.1"/>
    </source>
</evidence>
<dbReference type="SUPFAM" id="SSF52540">
    <property type="entry name" value="P-loop containing nucleoside triphosphate hydrolases"/>
    <property type="match status" value="1"/>
</dbReference>
<dbReference type="CDD" id="cd19481">
    <property type="entry name" value="RecA-like_protease"/>
    <property type="match status" value="1"/>
</dbReference>
<keyword evidence="1" id="KW-0067">ATP-binding</keyword>
<dbReference type="SMART" id="SM00382">
    <property type="entry name" value="AAA"/>
    <property type="match status" value="1"/>
</dbReference>
<feature type="domain" description="AAA+ ATPase" evidence="3">
    <location>
        <begin position="363"/>
        <end position="503"/>
    </location>
</feature>
<dbReference type="InterPro" id="IPR003959">
    <property type="entry name" value="ATPase_AAA_core"/>
</dbReference>
<dbReference type="PANTHER" id="PTHR23076">
    <property type="entry name" value="METALLOPROTEASE M41 FTSH"/>
    <property type="match status" value="1"/>
</dbReference>
<dbReference type="PANTHER" id="PTHR23076:SF97">
    <property type="entry name" value="ATP-DEPENDENT ZINC METALLOPROTEASE YME1L1"/>
    <property type="match status" value="1"/>
</dbReference>
<organism evidence="4 5">
    <name type="scientific">Bordetella genomosp. 12</name>
    <dbReference type="NCBI Taxonomy" id="463035"/>
    <lineage>
        <taxon>Bacteria</taxon>
        <taxon>Pseudomonadati</taxon>
        <taxon>Pseudomonadota</taxon>
        <taxon>Betaproteobacteria</taxon>
        <taxon>Burkholderiales</taxon>
        <taxon>Alcaligenaceae</taxon>
        <taxon>Bordetella</taxon>
    </lineage>
</organism>
<dbReference type="OrthoDB" id="9806903at2"/>
<evidence type="ECO:0000256" key="1">
    <source>
        <dbReference type="RuleBase" id="RU003651"/>
    </source>
</evidence>
<feature type="region of interest" description="Disordered" evidence="2">
    <location>
        <begin position="58"/>
        <end position="115"/>
    </location>
</feature>
<dbReference type="GO" id="GO:0006508">
    <property type="term" value="P:proteolysis"/>
    <property type="evidence" value="ECO:0007669"/>
    <property type="project" value="InterPro"/>
</dbReference>